<proteinExistence type="inferred from homology"/>
<dbReference type="PROSITE" id="PS50893">
    <property type="entry name" value="ABC_TRANSPORTER_2"/>
    <property type="match status" value="1"/>
</dbReference>
<evidence type="ECO:0000313" key="9">
    <source>
        <dbReference type="EMBL" id="THF78815.1"/>
    </source>
</evidence>
<dbReference type="Proteomes" id="UP000310636">
    <property type="component" value="Unassembled WGS sequence"/>
</dbReference>
<reference evidence="9 10" key="1">
    <citation type="submission" date="2019-04" db="EMBL/GenBank/DDBJ databases">
        <title>Cohnella sp. nov. isolated from preserved vegetables.</title>
        <authorList>
            <person name="Lin S.-Y."/>
            <person name="Hung M.-H."/>
            <person name="Young C.-C."/>
        </authorList>
    </citation>
    <scope>NUCLEOTIDE SEQUENCE [LARGE SCALE GENOMIC DNA]</scope>
    <source>
        <strain evidence="9 10">CC-MHH1044</strain>
    </source>
</reference>
<feature type="domain" description="ABC transporter" evidence="8">
    <location>
        <begin position="13"/>
        <end position="264"/>
    </location>
</feature>
<keyword evidence="10" id="KW-1185">Reference proteome</keyword>
<dbReference type="FunFam" id="3.40.50.300:FF:000016">
    <property type="entry name" value="Oligopeptide ABC transporter ATP-binding component"/>
    <property type="match status" value="1"/>
</dbReference>
<comment type="similarity">
    <text evidence="2">Belongs to the ABC transporter superfamily.</text>
</comment>
<evidence type="ECO:0000256" key="6">
    <source>
        <dbReference type="ARBA" id="ARBA00022840"/>
    </source>
</evidence>
<sequence>MSRSGQKDRTALLDVRGLTTRFATERGPVTAVDGISFAMEPGEIIGIVGESGCGKSVMSQSIIRLLDYTDHVSYEGEVWLSGEELLRLSPSRMRKVRGNRVSMVFQDPLTSLDPLYPIGDQIAESLRQHRRLSRKEAQARALELLRMTGIPSPEQRIKEYPHQLSGGMQQRVMIAIALACEPQLLIADEPTTALDVTIQAQILELIVELNRRLGMGVLFITHDLGVVSEICTSVKVMYLGQIVEEMTTARLFANPLHPYTQGLIRSIPRLDGDRRRKLHVIEGTVPSLADRPEGCKFVTRCPYADAKCRSEEPPLETAEEGHRLKCWYYREIRSGAREATQYGE</sequence>
<name>A0A4S4BUQ6_9BACL</name>
<keyword evidence="7" id="KW-0472">Membrane</keyword>
<evidence type="ECO:0000256" key="5">
    <source>
        <dbReference type="ARBA" id="ARBA00022741"/>
    </source>
</evidence>
<comment type="caution">
    <text evidence="9">The sequence shown here is derived from an EMBL/GenBank/DDBJ whole genome shotgun (WGS) entry which is preliminary data.</text>
</comment>
<comment type="subcellular location">
    <subcellularLocation>
        <location evidence="1">Cell membrane</location>
        <topology evidence="1">Peripheral membrane protein</topology>
    </subcellularLocation>
</comment>
<dbReference type="NCBIfam" id="TIGR01727">
    <property type="entry name" value="oligo_HPY"/>
    <property type="match status" value="1"/>
</dbReference>
<keyword evidence="5" id="KW-0547">Nucleotide-binding</keyword>
<dbReference type="PANTHER" id="PTHR43297:SF2">
    <property type="entry name" value="DIPEPTIDE TRANSPORT ATP-BINDING PROTEIN DPPD"/>
    <property type="match status" value="1"/>
</dbReference>
<dbReference type="InterPro" id="IPR003439">
    <property type="entry name" value="ABC_transporter-like_ATP-bd"/>
</dbReference>
<dbReference type="EMBL" id="SSOB01000015">
    <property type="protein sequence ID" value="THF78815.1"/>
    <property type="molecule type" value="Genomic_DNA"/>
</dbReference>
<dbReference type="Pfam" id="PF00005">
    <property type="entry name" value="ABC_tran"/>
    <property type="match status" value="1"/>
</dbReference>
<evidence type="ECO:0000256" key="7">
    <source>
        <dbReference type="ARBA" id="ARBA00023136"/>
    </source>
</evidence>
<dbReference type="AlphaFoldDB" id="A0A4S4BUQ6"/>
<evidence type="ECO:0000256" key="1">
    <source>
        <dbReference type="ARBA" id="ARBA00004202"/>
    </source>
</evidence>
<evidence type="ECO:0000256" key="2">
    <source>
        <dbReference type="ARBA" id="ARBA00005417"/>
    </source>
</evidence>
<dbReference type="GO" id="GO:0005524">
    <property type="term" value="F:ATP binding"/>
    <property type="evidence" value="ECO:0007669"/>
    <property type="project" value="UniProtKB-KW"/>
</dbReference>
<evidence type="ECO:0000256" key="4">
    <source>
        <dbReference type="ARBA" id="ARBA00022475"/>
    </source>
</evidence>
<keyword evidence="4" id="KW-1003">Cell membrane</keyword>
<dbReference type="SMART" id="SM00382">
    <property type="entry name" value="AAA"/>
    <property type="match status" value="1"/>
</dbReference>
<dbReference type="PANTHER" id="PTHR43297">
    <property type="entry name" value="OLIGOPEPTIDE TRANSPORT ATP-BINDING PROTEIN APPD"/>
    <property type="match status" value="1"/>
</dbReference>
<dbReference type="Pfam" id="PF08352">
    <property type="entry name" value="oligo_HPY"/>
    <property type="match status" value="1"/>
</dbReference>
<dbReference type="OrthoDB" id="9802264at2"/>
<dbReference type="GO" id="GO:0005886">
    <property type="term" value="C:plasma membrane"/>
    <property type="evidence" value="ECO:0007669"/>
    <property type="project" value="UniProtKB-SubCell"/>
</dbReference>
<keyword evidence="6 9" id="KW-0067">ATP-binding</keyword>
<dbReference type="SUPFAM" id="SSF52540">
    <property type="entry name" value="P-loop containing nucleoside triphosphate hydrolases"/>
    <property type="match status" value="1"/>
</dbReference>
<dbReference type="InterPro" id="IPR017871">
    <property type="entry name" value="ABC_transporter-like_CS"/>
</dbReference>
<dbReference type="InterPro" id="IPR003593">
    <property type="entry name" value="AAA+_ATPase"/>
</dbReference>
<gene>
    <name evidence="9" type="ORF">E6C55_13370</name>
</gene>
<evidence type="ECO:0000259" key="8">
    <source>
        <dbReference type="PROSITE" id="PS50893"/>
    </source>
</evidence>
<dbReference type="Gene3D" id="3.40.50.300">
    <property type="entry name" value="P-loop containing nucleotide triphosphate hydrolases"/>
    <property type="match status" value="1"/>
</dbReference>
<dbReference type="GO" id="GO:0015833">
    <property type="term" value="P:peptide transport"/>
    <property type="evidence" value="ECO:0007669"/>
    <property type="project" value="InterPro"/>
</dbReference>
<dbReference type="CDD" id="cd03257">
    <property type="entry name" value="ABC_NikE_OppD_transporters"/>
    <property type="match status" value="1"/>
</dbReference>
<keyword evidence="3" id="KW-0813">Transport</keyword>
<dbReference type="RefSeq" id="WP_136370403.1">
    <property type="nucleotide sequence ID" value="NZ_SSOB01000015.1"/>
</dbReference>
<evidence type="ECO:0000256" key="3">
    <source>
        <dbReference type="ARBA" id="ARBA00022448"/>
    </source>
</evidence>
<organism evidence="9 10">
    <name type="scientific">Cohnella fermenti</name>
    <dbReference type="NCBI Taxonomy" id="2565925"/>
    <lineage>
        <taxon>Bacteria</taxon>
        <taxon>Bacillati</taxon>
        <taxon>Bacillota</taxon>
        <taxon>Bacilli</taxon>
        <taxon>Bacillales</taxon>
        <taxon>Paenibacillaceae</taxon>
        <taxon>Cohnella</taxon>
    </lineage>
</organism>
<dbReference type="InterPro" id="IPR050388">
    <property type="entry name" value="ABC_Ni/Peptide_Import"/>
</dbReference>
<evidence type="ECO:0000313" key="10">
    <source>
        <dbReference type="Proteomes" id="UP000310636"/>
    </source>
</evidence>
<dbReference type="GO" id="GO:0016887">
    <property type="term" value="F:ATP hydrolysis activity"/>
    <property type="evidence" value="ECO:0007669"/>
    <property type="project" value="InterPro"/>
</dbReference>
<dbReference type="InterPro" id="IPR027417">
    <property type="entry name" value="P-loop_NTPase"/>
</dbReference>
<dbReference type="InterPro" id="IPR013563">
    <property type="entry name" value="Oligopep_ABC_C"/>
</dbReference>
<dbReference type="PROSITE" id="PS00211">
    <property type="entry name" value="ABC_TRANSPORTER_1"/>
    <property type="match status" value="1"/>
</dbReference>
<accession>A0A4S4BUQ6</accession>
<protein>
    <submittedName>
        <fullName evidence="9">ABC transporter ATP-binding protein</fullName>
    </submittedName>
</protein>